<feature type="transmembrane region" description="Helical" evidence="2">
    <location>
        <begin position="610"/>
        <end position="629"/>
    </location>
</feature>
<feature type="transmembrane region" description="Helical" evidence="2">
    <location>
        <begin position="383"/>
        <end position="406"/>
    </location>
</feature>
<evidence type="ECO:0000256" key="2">
    <source>
        <dbReference type="SAM" id="Phobius"/>
    </source>
</evidence>
<dbReference type="EMBL" id="ML986588">
    <property type="protein sequence ID" value="KAF2267961.1"/>
    <property type="molecule type" value="Genomic_DNA"/>
</dbReference>
<comment type="caution">
    <text evidence="3">The sequence shown here is derived from an EMBL/GenBank/DDBJ whole genome shotgun (WGS) entry which is preliminary data.</text>
</comment>
<organism evidence="3 4">
    <name type="scientific">Lojkania enalia</name>
    <dbReference type="NCBI Taxonomy" id="147567"/>
    <lineage>
        <taxon>Eukaryota</taxon>
        <taxon>Fungi</taxon>
        <taxon>Dikarya</taxon>
        <taxon>Ascomycota</taxon>
        <taxon>Pezizomycotina</taxon>
        <taxon>Dothideomycetes</taxon>
        <taxon>Pleosporomycetidae</taxon>
        <taxon>Pleosporales</taxon>
        <taxon>Pleosporales incertae sedis</taxon>
        <taxon>Lojkania</taxon>
    </lineage>
</organism>
<keyword evidence="2" id="KW-0812">Transmembrane</keyword>
<dbReference type="InterPro" id="IPR021840">
    <property type="entry name" value="DUF3433"/>
</dbReference>
<dbReference type="PANTHER" id="PTHR37544:SF3">
    <property type="entry name" value="SPRAY"/>
    <property type="match status" value="1"/>
</dbReference>
<feature type="compositionally biased region" description="Polar residues" evidence="1">
    <location>
        <begin position="47"/>
        <end position="61"/>
    </location>
</feature>
<feature type="transmembrane region" description="Helical" evidence="2">
    <location>
        <begin position="702"/>
        <end position="724"/>
    </location>
</feature>
<keyword evidence="2" id="KW-0472">Membrane</keyword>
<evidence type="ECO:0000313" key="4">
    <source>
        <dbReference type="Proteomes" id="UP000800093"/>
    </source>
</evidence>
<gene>
    <name evidence="3" type="ORF">CC78DRAFT_33059</name>
</gene>
<feature type="compositionally biased region" description="Low complexity" evidence="1">
    <location>
        <begin position="113"/>
        <end position="130"/>
    </location>
</feature>
<name>A0A9P4KFZ5_9PLEO</name>
<feature type="transmembrane region" description="Helical" evidence="2">
    <location>
        <begin position="501"/>
        <end position="521"/>
    </location>
</feature>
<feature type="compositionally biased region" description="Polar residues" evidence="1">
    <location>
        <begin position="8"/>
        <end position="23"/>
    </location>
</feature>
<dbReference type="OrthoDB" id="3248909at2759"/>
<sequence length="892" mass="99341">MEGFPSPLQISSPVTARKSSVEQFPSALRVGSPVVEHGIEGRPPLTRQGTSGASDKLSQLFPSRPPSVASPISDPSTSRRTSHPSPLTPGPDPYQIPRAPAPPVFPEDTSYNSSPDPFDQQQSPPAFPRSGTKRLLSRLTTLRSAGKGGAYNRLEDEESGRGKGRLKQVDEVDEPISYDLSGYDGLPMKNFEPKKISAADAMAQERELNEAGYAAEYERLEAQLGAGMSAIHEVPFSYSAPTESKVNHKRGLSNVDVADAAAREGGQREAEKTGGIVAVSEVPIDISESFGGADFDSRSVLTTNVADEGSKTSYYFPEDPDMPSWRPFSMGWPWLFMLVIIALALAGLQEFLCQLSMKKSKHEPSAENDGGLVNFKRPGDLSLIAYFTWKYSPVLLFVIYGILWQISDFEVKRLEPYYQLSKKSGATAAESLNMDYLTFLSWLVPLRALRHKQYAVIYVSIATLVASSLVPILQSASVNMYPPKKDRKSDEWKAIRIDPAWSRAVTACLIVVAVCGSVLMYEMRRKSGLLSDPKGIAGVAAMATRSHILTDFHGLDTAPLSKIHKQLRHRRYILHKSSLWQGEYIRNSTEKIYEHGSDPRPLMLRLRAGIPFMFYMVLFLVAIPVFMFVPGADIVTDELPWLLTALAIIVKLLFGTLNCDVRMLEPFYILSNRKAPAKTLTLDYNGTNPIFLPFKALLNKHYMVAMVGVGSILAELLTVVVSSLSVNGRMFFPGHGHGGDDDKDDDHSKLFRRDDMEKDRYNTEETFLSFWVSFSLSASILLVLIAMTIIVYMRRSQKFMPRQVGSMASILAFIHQSKMLVNFVDTEELNSHQMTKHLERQGKTYALGWFSGRDSDDHCGIDEEPILAPYKYGVDWTKTRVLGNQIGTWEHY</sequence>
<evidence type="ECO:0000313" key="3">
    <source>
        <dbReference type="EMBL" id="KAF2267961.1"/>
    </source>
</evidence>
<dbReference type="Pfam" id="PF11915">
    <property type="entry name" value="DUF3433"/>
    <property type="match status" value="2"/>
</dbReference>
<feature type="transmembrane region" description="Helical" evidence="2">
    <location>
        <begin position="456"/>
        <end position="481"/>
    </location>
</feature>
<feature type="transmembrane region" description="Helical" evidence="2">
    <location>
        <begin position="641"/>
        <end position="659"/>
    </location>
</feature>
<evidence type="ECO:0000256" key="1">
    <source>
        <dbReference type="SAM" id="MobiDB-lite"/>
    </source>
</evidence>
<dbReference type="AlphaFoldDB" id="A0A9P4KFZ5"/>
<keyword evidence="2" id="KW-1133">Transmembrane helix</keyword>
<proteinExistence type="predicted"/>
<dbReference type="Proteomes" id="UP000800093">
    <property type="component" value="Unassembled WGS sequence"/>
</dbReference>
<feature type="transmembrane region" description="Helical" evidence="2">
    <location>
        <begin position="768"/>
        <end position="793"/>
    </location>
</feature>
<dbReference type="PANTHER" id="PTHR37544">
    <property type="entry name" value="SPRAY-RELATED"/>
    <property type="match status" value="1"/>
</dbReference>
<reference evidence="4" key="1">
    <citation type="journal article" date="2020" name="Stud. Mycol.">
        <title>101 Dothideomycetes genomes: A test case for predicting lifestyles and emergence of pathogens.</title>
        <authorList>
            <person name="Haridas S."/>
            <person name="Albert R."/>
            <person name="Binder M."/>
            <person name="Bloem J."/>
            <person name="LaButti K."/>
            <person name="Salamov A."/>
            <person name="Andreopoulos B."/>
            <person name="Baker S."/>
            <person name="Barry K."/>
            <person name="Bills G."/>
            <person name="Bluhm B."/>
            <person name="Cannon C."/>
            <person name="Castanera R."/>
            <person name="Culley D."/>
            <person name="Daum C."/>
            <person name="Ezra D."/>
            <person name="Gonzalez J."/>
            <person name="Henrissat B."/>
            <person name="Kuo A."/>
            <person name="Liang C."/>
            <person name="Lipzen A."/>
            <person name="Lutzoni F."/>
            <person name="Magnuson J."/>
            <person name="Mondo S."/>
            <person name="Nolan M."/>
            <person name="Ohm R."/>
            <person name="Pangilinan J."/>
            <person name="Park H.-J."/>
            <person name="Ramirez L."/>
            <person name="Alfaro M."/>
            <person name="Sun H."/>
            <person name="Tritt A."/>
            <person name="Yoshinaga Y."/>
            <person name="Zwiers L.-H."/>
            <person name="Turgeon B."/>
            <person name="Goodwin S."/>
            <person name="Spatafora J."/>
            <person name="Crous P."/>
            <person name="Grigoriev I."/>
        </authorList>
    </citation>
    <scope>NUCLEOTIDE SEQUENCE [LARGE SCALE GENOMIC DNA]</scope>
    <source>
        <strain evidence="4">CBS 304.66</strain>
    </source>
</reference>
<feature type="compositionally biased region" description="Low complexity" evidence="1">
    <location>
        <begin position="75"/>
        <end position="85"/>
    </location>
</feature>
<protein>
    <submittedName>
        <fullName evidence="3">Uncharacterized protein</fullName>
    </submittedName>
</protein>
<keyword evidence="4" id="KW-1185">Reference proteome</keyword>
<feature type="compositionally biased region" description="Pro residues" evidence="1">
    <location>
        <begin position="86"/>
        <end position="105"/>
    </location>
</feature>
<accession>A0A9P4KFZ5</accession>
<feature type="region of interest" description="Disordered" evidence="1">
    <location>
        <begin position="1"/>
        <end position="170"/>
    </location>
</feature>
<feature type="transmembrane region" description="Helical" evidence="2">
    <location>
        <begin position="332"/>
        <end position="352"/>
    </location>
</feature>